<evidence type="ECO:0000256" key="9">
    <source>
        <dbReference type="ARBA" id="ARBA00022962"/>
    </source>
</evidence>
<dbReference type="GO" id="GO:0005829">
    <property type="term" value="C:cytosol"/>
    <property type="evidence" value="ECO:0007669"/>
    <property type="project" value="TreeGrafter"/>
</dbReference>
<comment type="catalytic activity">
    <reaction evidence="1 10">
        <text>D-fructose 6-phosphate + L-glutamine = D-glucosamine 6-phosphate + L-glutamate</text>
        <dbReference type="Rhea" id="RHEA:13237"/>
        <dbReference type="ChEBI" id="CHEBI:29985"/>
        <dbReference type="ChEBI" id="CHEBI:58359"/>
        <dbReference type="ChEBI" id="CHEBI:58725"/>
        <dbReference type="ChEBI" id="CHEBI:61527"/>
        <dbReference type="EC" id="2.6.1.16"/>
    </reaction>
</comment>
<dbReference type="PANTHER" id="PTHR10937:SF0">
    <property type="entry name" value="GLUTAMINE--FRUCTOSE-6-PHOSPHATE TRANSAMINASE (ISOMERIZING)"/>
    <property type="match status" value="1"/>
</dbReference>
<dbReference type="CDD" id="cd00714">
    <property type="entry name" value="GFAT"/>
    <property type="match status" value="1"/>
</dbReference>
<dbReference type="RefSeq" id="WP_098504006.1">
    <property type="nucleotide sequence ID" value="NZ_PDJQ01000001.1"/>
</dbReference>
<dbReference type="InterPro" id="IPR047084">
    <property type="entry name" value="GFAT_N"/>
</dbReference>
<dbReference type="EC" id="2.6.1.16" evidence="3 10"/>
<feature type="domain" description="Glutamine amidotransferase type-2" evidence="11">
    <location>
        <begin position="2"/>
        <end position="220"/>
    </location>
</feature>
<dbReference type="InterPro" id="IPR035490">
    <property type="entry name" value="GlmS/FrlB_SIS"/>
</dbReference>
<comment type="caution">
    <text evidence="13">The sequence shown here is derived from an EMBL/GenBank/DDBJ whole genome shotgun (WGS) entry which is preliminary data.</text>
</comment>
<evidence type="ECO:0000256" key="10">
    <source>
        <dbReference type="HAMAP-Rule" id="MF_00164"/>
    </source>
</evidence>
<name>A0A2A9HGZ9_TEPT2</name>
<dbReference type="PROSITE" id="PS51278">
    <property type="entry name" value="GATASE_TYPE_2"/>
    <property type="match status" value="1"/>
</dbReference>
<organism evidence="13 14">
    <name type="scientific">Tepidiforma thermophila (strain KCTC 52669 / CGMCC 1.13589 / G233)</name>
    <dbReference type="NCBI Taxonomy" id="2761530"/>
    <lineage>
        <taxon>Bacteria</taxon>
        <taxon>Bacillati</taxon>
        <taxon>Chloroflexota</taxon>
        <taxon>Tepidiformia</taxon>
        <taxon>Tepidiformales</taxon>
        <taxon>Tepidiformaceae</taxon>
        <taxon>Tepidiforma</taxon>
    </lineage>
</organism>
<dbReference type="GO" id="GO:0004360">
    <property type="term" value="F:glutamine-fructose-6-phosphate transaminase (isomerizing) activity"/>
    <property type="evidence" value="ECO:0007669"/>
    <property type="project" value="UniProtKB-UniRule"/>
</dbReference>
<evidence type="ECO:0000259" key="12">
    <source>
        <dbReference type="PROSITE" id="PS51464"/>
    </source>
</evidence>
<evidence type="ECO:0000256" key="3">
    <source>
        <dbReference type="ARBA" id="ARBA00012916"/>
    </source>
</evidence>
<dbReference type="FunFam" id="3.60.20.10:FF:000006">
    <property type="entry name" value="Glutamine--fructose-6-phosphate aminotransferase [isomerizing]"/>
    <property type="match status" value="1"/>
</dbReference>
<dbReference type="GO" id="GO:0006487">
    <property type="term" value="P:protein N-linked glycosylation"/>
    <property type="evidence" value="ECO:0007669"/>
    <property type="project" value="TreeGrafter"/>
</dbReference>
<dbReference type="GO" id="GO:0097367">
    <property type="term" value="F:carbohydrate derivative binding"/>
    <property type="evidence" value="ECO:0007669"/>
    <property type="project" value="InterPro"/>
</dbReference>
<dbReference type="GO" id="GO:0006047">
    <property type="term" value="P:UDP-N-acetylglucosamine metabolic process"/>
    <property type="evidence" value="ECO:0007669"/>
    <property type="project" value="TreeGrafter"/>
</dbReference>
<dbReference type="Gene3D" id="3.40.50.10490">
    <property type="entry name" value="Glucose-6-phosphate isomerase like protein, domain 1"/>
    <property type="match status" value="2"/>
</dbReference>
<keyword evidence="6 10" id="KW-0032">Aminotransferase</keyword>
<sequence>MCGIVGYTGHRPAVPILLRALKDLEYRGYDSAGIAVLDGDRLAITKKQGKIANLEAAIGPLPAATAGIGHTRWATHGRPSDRNAHPHSSCDGRVVVIHNGIVENYTALRSELQARGHAFQSETDTETVAHLLETEMAAGADLFEALARTARRLEGSQALVAMTVDEPGTLVATRLGNAGGIVIGFGNEETIVASDLAAVLPLTQEVAFLADGQVARVTPSGAEVVTLTGEPVMLQRRRIPIDPVTALKGQYPHFMLKEIHEQPEAITDTIWSLATLDPPALYFDDLGSAGDRLAAVERVVLLGMGTSLHAAMIGQRYIEAFAGLPAAADNASEFRYRDPVLDDRTLVISVSQSGETVDVLEAMAVARRAGALQVTVCNTEGAQTTRVADGTVYTRAGLERGVASTKCFTTALVALYLLALRIAQAKGRLSEEALASHLHDLAQLPRAAADVLRRRDQIRKRAVALAAAQHVLFLGRGLAFPVAMEGALKLKEVSYIHAEGYAAGEMKHGPIALIEPTFPTVAIATQHALRSKMISNIEQIQARGGPVTGVITEGDAELTALCDAVITVPAVSSWLEPVAAVIPLQLLAYDVAVHRGCDVDQPRNLAKTVTVE</sequence>
<evidence type="ECO:0000313" key="14">
    <source>
        <dbReference type="Proteomes" id="UP000223071"/>
    </source>
</evidence>
<feature type="active site" description="For Fru-6P isomerization activity" evidence="10">
    <location>
        <position position="607"/>
    </location>
</feature>
<protein>
    <recommendedName>
        <fullName evidence="4 10">Glutamine--fructose-6-phosphate aminotransferase [isomerizing]</fullName>
        <ecNumber evidence="3 10">2.6.1.16</ecNumber>
    </recommendedName>
    <alternativeName>
        <fullName evidence="10">D-fructose-6-phosphate amidotransferase</fullName>
    </alternativeName>
    <alternativeName>
        <fullName evidence="10">GFAT</fullName>
    </alternativeName>
    <alternativeName>
        <fullName evidence="10">Glucosamine-6-phosphate synthase</fullName>
    </alternativeName>
    <alternativeName>
        <fullName evidence="10">Hexosephosphate aminotransferase</fullName>
    </alternativeName>
    <alternativeName>
        <fullName evidence="10">L-glutamine--D-fructose-6-phosphate amidotransferase</fullName>
    </alternativeName>
</protein>
<feature type="domain" description="SIS" evidence="12">
    <location>
        <begin position="461"/>
        <end position="602"/>
    </location>
</feature>
<keyword evidence="9" id="KW-0315">Glutamine amidotransferase</keyword>
<dbReference type="SUPFAM" id="SSF56235">
    <property type="entry name" value="N-terminal nucleophile aminohydrolases (Ntn hydrolases)"/>
    <property type="match status" value="1"/>
</dbReference>
<dbReference type="Proteomes" id="UP000223071">
    <property type="component" value="Unassembled WGS sequence"/>
</dbReference>
<evidence type="ECO:0000256" key="4">
    <source>
        <dbReference type="ARBA" id="ARBA00016090"/>
    </source>
</evidence>
<feature type="active site" description="Nucleophile; for GATase activity" evidence="10">
    <location>
        <position position="2"/>
    </location>
</feature>
<dbReference type="AlphaFoldDB" id="A0A2A9HGZ9"/>
<keyword evidence="5 10" id="KW-0963">Cytoplasm</keyword>
<evidence type="ECO:0000256" key="7">
    <source>
        <dbReference type="ARBA" id="ARBA00022679"/>
    </source>
</evidence>
<dbReference type="Pfam" id="PF01380">
    <property type="entry name" value="SIS"/>
    <property type="match status" value="2"/>
</dbReference>
<evidence type="ECO:0000256" key="8">
    <source>
        <dbReference type="ARBA" id="ARBA00022737"/>
    </source>
</evidence>
<proteinExistence type="inferred from homology"/>
<dbReference type="Pfam" id="PF13522">
    <property type="entry name" value="GATase_6"/>
    <property type="match status" value="1"/>
</dbReference>
<comment type="subcellular location">
    <subcellularLocation>
        <location evidence="2 10">Cytoplasm</location>
    </subcellularLocation>
</comment>
<evidence type="ECO:0000256" key="1">
    <source>
        <dbReference type="ARBA" id="ARBA00001031"/>
    </source>
</evidence>
<feature type="domain" description="SIS" evidence="12">
    <location>
        <begin position="289"/>
        <end position="428"/>
    </location>
</feature>
<dbReference type="NCBIfam" id="NF001484">
    <property type="entry name" value="PRK00331.1"/>
    <property type="match status" value="1"/>
</dbReference>
<comment type="function">
    <text evidence="10">Catalyzes the first step in hexosamine metabolism, converting fructose-6P into glucosamine-6P using glutamine as a nitrogen source.</text>
</comment>
<dbReference type="InterPro" id="IPR035466">
    <property type="entry name" value="GlmS/AgaS_SIS"/>
</dbReference>
<dbReference type="GO" id="GO:0006002">
    <property type="term" value="P:fructose 6-phosphate metabolic process"/>
    <property type="evidence" value="ECO:0007669"/>
    <property type="project" value="TreeGrafter"/>
</dbReference>
<dbReference type="Gene3D" id="3.60.20.10">
    <property type="entry name" value="Glutamine Phosphoribosylpyrophosphate, subunit 1, domain 1"/>
    <property type="match status" value="1"/>
</dbReference>
<dbReference type="InterPro" id="IPR029055">
    <property type="entry name" value="Ntn_hydrolases_N"/>
</dbReference>
<dbReference type="GO" id="GO:0005975">
    <property type="term" value="P:carbohydrate metabolic process"/>
    <property type="evidence" value="ECO:0007669"/>
    <property type="project" value="UniProtKB-UniRule"/>
</dbReference>
<gene>
    <name evidence="10" type="primary">glmS</name>
    <name evidence="13" type="ORF">A9A59_1870</name>
</gene>
<dbReference type="InterPro" id="IPR005855">
    <property type="entry name" value="GFAT"/>
</dbReference>
<dbReference type="PANTHER" id="PTHR10937">
    <property type="entry name" value="GLUCOSAMINE--FRUCTOSE-6-PHOSPHATE AMINOTRANSFERASE, ISOMERIZING"/>
    <property type="match status" value="1"/>
</dbReference>
<evidence type="ECO:0000313" key="13">
    <source>
        <dbReference type="EMBL" id="PFG74633.1"/>
    </source>
</evidence>
<dbReference type="InterPro" id="IPR001347">
    <property type="entry name" value="SIS_dom"/>
</dbReference>
<comment type="subunit">
    <text evidence="10">Homodimer.</text>
</comment>
<dbReference type="CDD" id="cd05008">
    <property type="entry name" value="SIS_GlmS_GlmD_1"/>
    <property type="match status" value="1"/>
</dbReference>
<dbReference type="PROSITE" id="PS51464">
    <property type="entry name" value="SIS"/>
    <property type="match status" value="2"/>
</dbReference>
<dbReference type="EMBL" id="PDJQ01000001">
    <property type="protein sequence ID" value="PFG74633.1"/>
    <property type="molecule type" value="Genomic_DNA"/>
</dbReference>
<evidence type="ECO:0000256" key="5">
    <source>
        <dbReference type="ARBA" id="ARBA00022490"/>
    </source>
</evidence>
<dbReference type="InterPro" id="IPR017932">
    <property type="entry name" value="GATase_2_dom"/>
</dbReference>
<evidence type="ECO:0000256" key="2">
    <source>
        <dbReference type="ARBA" id="ARBA00004496"/>
    </source>
</evidence>
<dbReference type="SUPFAM" id="SSF53697">
    <property type="entry name" value="SIS domain"/>
    <property type="match status" value="1"/>
</dbReference>
<dbReference type="HAMAP" id="MF_00164">
    <property type="entry name" value="GlmS"/>
    <property type="match status" value="1"/>
</dbReference>
<keyword evidence="8" id="KW-0677">Repeat</keyword>
<reference evidence="13 14" key="1">
    <citation type="submission" date="2017-09" db="EMBL/GenBank/DDBJ databases">
        <title>Sequencing the genomes of two abundant thermophiles in Great Basin hot springs: Thermocrinis jamiesonii and novel Chloroflexi Thermoflexus hugenholtzii.</title>
        <authorList>
            <person name="Hedlund B."/>
        </authorList>
    </citation>
    <scope>NUCLEOTIDE SEQUENCE [LARGE SCALE GENOMIC DNA]</scope>
    <source>
        <strain evidence="13 14">G233</strain>
    </source>
</reference>
<dbReference type="NCBIfam" id="TIGR01135">
    <property type="entry name" value="glmS"/>
    <property type="match status" value="1"/>
</dbReference>
<feature type="initiator methionine" description="Removed" evidence="10">
    <location>
        <position position="1"/>
    </location>
</feature>
<dbReference type="CDD" id="cd05009">
    <property type="entry name" value="SIS_GlmS_GlmD_2"/>
    <property type="match status" value="1"/>
</dbReference>
<keyword evidence="14" id="KW-1185">Reference proteome</keyword>
<evidence type="ECO:0000256" key="6">
    <source>
        <dbReference type="ARBA" id="ARBA00022576"/>
    </source>
</evidence>
<dbReference type="InterPro" id="IPR046348">
    <property type="entry name" value="SIS_dom_sf"/>
</dbReference>
<accession>A0A2A9HGZ9</accession>
<evidence type="ECO:0000259" key="11">
    <source>
        <dbReference type="PROSITE" id="PS51278"/>
    </source>
</evidence>
<keyword evidence="7 10" id="KW-0808">Transferase</keyword>
<dbReference type="FunFam" id="3.40.50.10490:FF:000001">
    <property type="entry name" value="Glutamine--fructose-6-phosphate aminotransferase [isomerizing]"/>
    <property type="match status" value="1"/>
</dbReference>